<evidence type="ECO:0000313" key="3">
    <source>
        <dbReference type="Proteomes" id="UP000178656"/>
    </source>
</evidence>
<comment type="caution">
    <text evidence="2">The sequence shown here is derived from an EMBL/GenBank/DDBJ whole genome shotgun (WGS) entry which is preliminary data.</text>
</comment>
<evidence type="ECO:0000313" key="2">
    <source>
        <dbReference type="EMBL" id="OGF34139.1"/>
    </source>
</evidence>
<name>A0A1F5T5G1_9BACT</name>
<reference evidence="2 3" key="1">
    <citation type="journal article" date="2016" name="Nat. Commun.">
        <title>Thousands of microbial genomes shed light on interconnected biogeochemical processes in an aquifer system.</title>
        <authorList>
            <person name="Anantharaman K."/>
            <person name="Brown C.T."/>
            <person name="Hug L.A."/>
            <person name="Sharon I."/>
            <person name="Castelle C.J."/>
            <person name="Probst A.J."/>
            <person name="Thomas B.C."/>
            <person name="Singh A."/>
            <person name="Wilkins M.J."/>
            <person name="Karaoz U."/>
            <person name="Brodie E.L."/>
            <person name="Williams K.H."/>
            <person name="Hubbard S.S."/>
            <person name="Banfield J.F."/>
        </authorList>
    </citation>
    <scope>NUCLEOTIDE SEQUENCE [LARGE SCALE GENOMIC DNA]</scope>
</reference>
<dbReference type="AlphaFoldDB" id="A0A1F5T5G1"/>
<keyword evidence="1" id="KW-0812">Transmembrane</keyword>
<organism evidence="2 3">
    <name type="scientific">Candidatus Falkowbacteria bacterium RIFOXYC2_FULL_48_21</name>
    <dbReference type="NCBI Taxonomy" id="1798005"/>
    <lineage>
        <taxon>Bacteria</taxon>
        <taxon>Candidatus Falkowiibacteriota</taxon>
    </lineage>
</organism>
<protein>
    <submittedName>
        <fullName evidence="2">Uncharacterized protein</fullName>
    </submittedName>
</protein>
<keyword evidence="1" id="KW-0472">Membrane</keyword>
<gene>
    <name evidence="2" type="ORF">A2482_00020</name>
</gene>
<sequence length="66" mass="6975">MAGLPGTRRRRGAAILLNDHIFKTAGEATPLIIILIIGIIGIEVQSLIIWIPIAIGNAAGARPPRL</sequence>
<feature type="transmembrane region" description="Helical" evidence="1">
    <location>
        <begin position="31"/>
        <end position="55"/>
    </location>
</feature>
<dbReference type="Proteomes" id="UP000178656">
    <property type="component" value="Unassembled WGS sequence"/>
</dbReference>
<accession>A0A1F5T5G1</accession>
<evidence type="ECO:0000256" key="1">
    <source>
        <dbReference type="SAM" id="Phobius"/>
    </source>
</evidence>
<dbReference type="EMBL" id="MFGM01000083">
    <property type="protein sequence ID" value="OGF34139.1"/>
    <property type="molecule type" value="Genomic_DNA"/>
</dbReference>
<keyword evidence="1" id="KW-1133">Transmembrane helix</keyword>
<proteinExistence type="predicted"/>